<dbReference type="InterPro" id="IPR010982">
    <property type="entry name" value="Lambda_DNA-bd_dom_sf"/>
</dbReference>
<reference evidence="3 4" key="1">
    <citation type="submission" date="2021-01" db="EMBL/GenBank/DDBJ databases">
        <title>Tumebacillus sp. strain ITR2 16S ribosomal RNA gene Genome sequencing and assembly.</title>
        <authorList>
            <person name="Kang M."/>
        </authorList>
    </citation>
    <scope>NUCLEOTIDE SEQUENCE [LARGE SCALE GENOMIC DNA]</scope>
    <source>
        <strain evidence="3 4">ITR2</strain>
    </source>
</reference>
<sequence length="376" mass="42044">MNRLANSSSLKDLVVLGTLIKELREIRGLTQGDLARGLCTASMISQVETGKARPSLDLLTEVAKRLKVDVNFFFENKKHSAGTLSYFLAKAYMGARKYTHAMHYLQDLLNARGTYGDSIPLLVDLVHCYLHLGKLAEAEQLLRAAGVPEDPDLQARLLEAQGLLLTQAKRYDKAIPVFEKAVAILTTQEHPDLDFTNSLLLTLAEAHDKLGQTDRALELVNLAAPSAGSRPSLLDQAKTCLHLAKEFHQKGIYTKAIHYADRARHLQDLHHHRVEARRNRMEATQLHTKTNLPADDISTLARLRADQGDYREACVMLLHARAETLEKMKTKGIHLTTHNPPFARTPKHLLKLYPQPVLGLHSENTGISIYLLNSNF</sequence>
<dbReference type="InterPro" id="IPR019734">
    <property type="entry name" value="TPR_rpt"/>
</dbReference>
<dbReference type="PROSITE" id="PS50005">
    <property type="entry name" value="TPR"/>
    <property type="match status" value="1"/>
</dbReference>
<dbReference type="PANTHER" id="PTHR37038">
    <property type="entry name" value="TRANSCRIPTIONAL REGULATOR-RELATED"/>
    <property type="match status" value="1"/>
</dbReference>
<dbReference type="Pfam" id="PF01381">
    <property type="entry name" value="HTH_3"/>
    <property type="match status" value="1"/>
</dbReference>
<dbReference type="SUPFAM" id="SSF47413">
    <property type="entry name" value="lambda repressor-like DNA-binding domains"/>
    <property type="match status" value="1"/>
</dbReference>
<dbReference type="SUPFAM" id="SSF48452">
    <property type="entry name" value="TPR-like"/>
    <property type="match status" value="1"/>
</dbReference>
<evidence type="ECO:0000313" key="3">
    <source>
        <dbReference type="EMBL" id="MBL0385908.1"/>
    </source>
</evidence>
<dbReference type="PANTHER" id="PTHR37038:SF14">
    <property type="entry name" value="TRANSCRIPTIONAL ACTIVATOR"/>
    <property type="match status" value="1"/>
</dbReference>
<dbReference type="Gene3D" id="1.10.260.40">
    <property type="entry name" value="lambda repressor-like DNA-binding domains"/>
    <property type="match status" value="1"/>
</dbReference>
<dbReference type="EMBL" id="JAEQNB010000001">
    <property type="protein sequence ID" value="MBL0385908.1"/>
    <property type="molecule type" value="Genomic_DNA"/>
</dbReference>
<accession>A0ABS1J6L1</accession>
<evidence type="ECO:0000259" key="2">
    <source>
        <dbReference type="PROSITE" id="PS50943"/>
    </source>
</evidence>
<feature type="repeat" description="TPR" evidence="1">
    <location>
        <begin position="155"/>
        <end position="188"/>
    </location>
</feature>
<dbReference type="RefSeq" id="WP_201631481.1">
    <property type="nucleotide sequence ID" value="NZ_JAEQNB010000001.1"/>
</dbReference>
<dbReference type="InterPro" id="IPR011990">
    <property type="entry name" value="TPR-like_helical_dom_sf"/>
</dbReference>
<comment type="caution">
    <text evidence="3">The sequence shown here is derived from an EMBL/GenBank/DDBJ whole genome shotgun (WGS) entry which is preliminary data.</text>
</comment>
<dbReference type="InterPro" id="IPR053163">
    <property type="entry name" value="HTH-type_regulator_Rgg"/>
</dbReference>
<protein>
    <submittedName>
        <fullName evidence="3">Helix-turn-helix domain-containing protein</fullName>
    </submittedName>
</protein>
<dbReference type="Pfam" id="PF13424">
    <property type="entry name" value="TPR_12"/>
    <property type="match status" value="1"/>
</dbReference>
<dbReference type="PROSITE" id="PS50943">
    <property type="entry name" value="HTH_CROC1"/>
    <property type="match status" value="1"/>
</dbReference>
<dbReference type="InterPro" id="IPR001387">
    <property type="entry name" value="Cro/C1-type_HTH"/>
</dbReference>
<dbReference type="SMART" id="SM00530">
    <property type="entry name" value="HTH_XRE"/>
    <property type="match status" value="1"/>
</dbReference>
<dbReference type="Gene3D" id="1.25.40.10">
    <property type="entry name" value="Tetratricopeptide repeat domain"/>
    <property type="match status" value="2"/>
</dbReference>
<dbReference type="Proteomes" id="UP000602284">
    <property type="component" value="Unassembled WGS sequence"/>
</dbReference>
<name>A0ABS1J6L1_9BACL</name>
<gene>
    <name evidence="3" type="ORF">JJB07_04520</name>
</gene>
<organism evidence="3 4">
    <name type="scientific">Tumebacillus amylolyticus</name>
    <dbReference type="NCBI Taxonomy" id="2801339"/>
    <lineage>
        <taxon>Bacteria</taxon>
        <taxon>Bacillati</taxon>
        <taxon>Bacillota</taxon>
        <taxon>Bacilli</taxon>
        <taxon>Bacillales</taxon>
        <taxon>Alicyclobacillaceae</taxon>
        <taxon>Tumebacillus</taxon>
    </lineage>
</organism>
<dbReference type="CDD" id="cd00093">
    <property type="entry name" value="HTH_XRE"/>
    <property type="match status" value="1"/>
</dbReference>
<keyword evidence="1" id="KW-0802">TPR repeat</keyword>
<keyword evidence="4" id="KW-1185">Reference proteome</keyword>
<dbReference type="SMART" id="SM00028">
    <property type="entry name" value="TPR"/>
    <property type="match status" value="3"/>
</dbReference>
<evidence type="ECO:0000256" key="1">
    <source>
        <dbReference type="PROSITE-ProRule" id="PRU00339"/>
    </source>
</evidence>
<proteinExistence type="predicted"/>
<feature type="domain" description="HTH cro/C1-type" evidence="2">
    <location>
        <begin position="20"/>
        <end position="73"/>
    </location>
</feature>
<evidence type="ECO:0000313" key="4">
    <source>
        <dbReference type="Proteomes" id="UP000602284"/>
    </source>
</evidence>